<accession>A0A1H3IUT0</accession>
<evidence type="ECO:0000313" key="2">
    <source>
        <dbReference type="EMBL" id="SDY31506.1"/>
    </source>
</evidence>
<protein>
    <submittedName>
        <fullName evidence="2">Uncharacterized protein</fullName>
    </submittedName>
</protein>
<organism evidence="2 3">
    <name type="scientific">Lentibacter algarum</name>
    <dbReference type="NCBI Taxonomy" id="576131"/>
    <lineage>
        <taxon>Bacteria</taxon>
        <taxon>Pseudomonadati</taxon>
        <taxon>Pseudomonadota</taxon>
        <taxon>Alphaproteobacteria</taxon>
        <taxon>Rhodobacterales</taxon>
        <taxon>Roseobacteraceae</taxon>
        <taxon>Lentibacter</taxon>
    </lineage>
</organism>
<evidence type="ECO:0000313" key="3">
    <source>
        <dbReference type="Proteomes" id="UP000199026"/>
    </source>
</evidence>
<dbReference type="AlphaFoldDB" id="A0A1H3IUT0"/>
<dbReference type="EMBL" id="FNPR01000001">
    <property type="protein sequence ID" value="SDY31506.1"/>
    <property type="molecule type" value="Genomic_DNA"/>
</dbReference>
<keyword evidence="1" id="KW-0812">Transmembrane</keyword>
<proteinExistence type="predicted"/>
<sequence length="58" mass="6687">MVIRYFLFAAAIGILCIPFAEEKFQPLQNLSAWHFVALIWGIGILGFFFKLIVDRPDE</sequence>
<reference evidence="2 3" key="1">
    <citation type="submission" date="2016-10" db="EMBL/GenBank/DDBJ databases">
        <authorList>
            <person name="de Groot N.N."/>
        </authorList>
    </citation>
    <scope>NUCLEOTIDE SEQUENCE [LARGE SCALE GENOMIC DNA]</scope>
    <source>
        <strain evidence="2 3">DSM 24677</strain>
    </source>
</reference>
<evidence type="ECO:0000256" key="1">
    <source>
        <dbReference type="SAM" id="Phobius"/>
    </source>
</evidence>
<name>A0A1H3IUT0_9RHOB</name>
<feature type="transmembrane region" description="Helical" evidence="1">
    <location>
        <begin position="32"/>
        <end position="53"/>
    </location>
</feature>
<keyword evidence="1" id="KW-0472">Membrane</keyword>
<keyword evidence="1" id="KW-1133">Transmembrane helix</keyword>
<keyword evidence="3" id="KW-1185">Reference proteome</keyword>
<gene>
    <name evidence="2" type="ORF">SAMN05444486_1011287</name>
</gene>
<dbReference type="Proteomes" id="UP000199026">
    <property type="component" value="Unassembled WGS sequence"/>
</dbReference>